<sequence>MDATFQPVLALNGKQLSRSFFGDFSIHLDGNSKKFQLASSTL</sequence>
<proteinExistence type="predicted"/>
<protein>
    <submittedName>
        <fullName evidence="1">Uncharacterized protein</fullName>
    </submittedName>
</protein>
<accession>A0A127P689</accession>
<evidence type="ECO:0000313" key="1">
    <source>
        <dbReference type="EMBL" id="AMO93194.1"/>
    </source>
</evidence>
<organism evidence="1">
    <name type="scientific">Collimonas fungivorans</name>
    <dbReference type="NCBI Taxonomy" id="158899"/>
    <lineage>
        <taxon>Bacteria</taxon>
        <taxon>Pseudomonadati</taxon>
        <taxon>Pseudomonadota</taxon>
        <taxon>Betaproteobacteria</taxon>
        <taxon>Burkholderiales</taxon>
        <taxon>Oxalobacteraceae</taxon>
        <taxon>Collimonas</taxon>
    </lineage>
</organism>
<dbReference type="Proteomes" id="UP000072421">
    <property type="component" value="Chromosome"/>
</dbReference>
<dbReference type="AlphaFoldDB" id="A0A127P689"/>
<gene>
    <name evidence="1" type="ORF">CFter6_0463</name>
</gene>
<dbReference type="EMBL" id="CP013232">
    <property type="protein sequence ID" value="AMO93194.1"/>
    <property type="molecule type" value="Genomic_DNA"/>
</dbReference>
<reference evidence="1 2" key="1">
    <citation type="submission" date="2015-11" db="EMBL/GenBank/DDBJ databases">
        <title>Exploring the genomic traits of fungus-feeding bacterial genus Collimonas.</title>
        <authorList>
            <person name="Song C."/>
            <person name="Schmidt R."/>
            <person name="de Jager V."/>
            <person name="Krzyzanowska D."/>
            <person name="Jongedijk E."/>
            <person name="Cankar K."/>
            <person name="Beekwilder J."/>
            <person name="van Veen A."/>
            <person name="de Boer W."/>
            <person name="van Veen J.A."/>
            <person name="Garbeva P."/>
        </authorList>
    </citation>
    <scope>NUCLEOTIDE SEQUENCE [LARGE SCALE GENOMIC DNA]</scope>
    <source>
        <strain evidence="1 2">Ter6</strain>
    </source>
</reference>
<name>A0A127P689_9BURK</name>
<evidence type="ECO:0000313" key="2">
    <source>
        <dbReference type="Proteomes" id="UP000072421"/>
    </source>
</evidence>